<dbReference type="Gene3D" id="1.20.5.1930">
    <property type="match status" value="1"/>
</dbReference>
<protein>
    <recommendedName>
        <fullName evidence="2">histidine kinase</fullName>
        <ecNumber evidence="2">2.7.13.3</ecNumber>
    </recommendedName>
</protein>
<dbReference type="Gene3D" id="3.30.565.10">
    <property type="entry name" value="Histidine kinase-like ATPase, C-terminal domain"/>
    <property type="match status" value="1"/>
</dbReference>
<feature type="transmembrane region" description="Helical" evidence="10">
    <location>
        <begin position="116"/>
        <end position="136"/>
    </location>
</feature>
<evidence type="ECO:0000256" key="8">
    <source>
        <dbReference type="ARBA" id="ARBA00023012"/>
    </source>
</evidence>
<dbReference type="Pfam" id="PF07730">
    <property type="entry name" value="HisKA_3"/>
    <property type="match status" value="1"/>
</dbReference>
<feature type="transmembrane region" description="Helical" evidence="10">
    <location>
        <begin position="84"/>
        <end position="109"/>
    </location>
</feature>
<evidence type="ECO:0000256" key="10">
    <source>
        <dbReference type="SAM" id="Phobius"/>
    </source>
</evidence>
<dbReference type="InterPro" id="IPR050482">
    <property type="entry name" value="Sensor_HK_TwoCompSys"/>
</dbReference>
<dbReference type="GO" id="GO:0016301">
    <property type="term" value="F:kinase activity"/>
    <property type="evidence" value="ECO:0007669"/>
    <property type="project" value="UniProtKB-KW"/>
</dbReference>
<organism evidence="12 13">
    <name type="scientific">Pseudonocardia xinjiangensis</name>
    <dbReference type="NCBI Taxonomy" id="75289"/>
    <lineage>
        <taxon>Bacteria</taxon>
        <taxon>Bacillati</taxon>
        <taxon>Actinomycetota</taxon>
        <taxon>Actinomycetes</taxon>
        <taxon>Pseudonocardiales</taxon>
        <taxon>Pseudonocardiaceae</taxon>
        <taxon>Pseudonocardia</taxon>
    </lineage>
</organism>
<name>A0ABX1RIL3_9PSEU</name>
<reference evidence="12 13" key="1">
    <citation type="submission" date="2020-04" db="EMBL/GenBank/DDBJ databases">
        <authorList>
            <person name="Klaysubun C."/>
            <person name="Duangmal K."/>
            <person name="Lipun K."/>
        </authorList>
    </citation>
    <scope>NUCLEOTIDE SEQUENCE [LARGE SCALE GENOMIC DNA]</scope>
    <source>
        <strain evidence="12 13">JCM 11839</strain>
    </source>
</reference>
<feature type="transmembrane region" description="Helical" evidence="10">
    <location>
        <begin position="32"/>
        <end position="52"/>
    </location>
</feature>
<keyword evidence="10" id="KW-1133">Transmembrane helix</keyword>
<dbReference type="PANTHER" id="PTHR24421:SF10">
    <property type="entry name" value="NITRATE_NITRITE SENSOR PROTEIN NARQ"/>
    <property type="match status" value="1"/>
</dbReference>
<proteinExistence type="predicted"/>
<feature type="region of interest" description="Disordered" evidence="9">
    <location>
        <begin position="1"/>
        <end position="21"/>
    </location>
</feature>
<feature type="domain" description="Signal transduction histidine kinase subgroup 3 dimerisation and phosphoacceptor" evidence="11">
    <location>
        <begin position="199"/>
        <end position="273"/>
    </location>
</feature>
<dbReference type="SUPFAM" id="SSF55874">
    <property type="entry name" value="ATPase domain of HSP90 chaperone/DNA topoisomerase II/histidine kinase"/>
    <property type="match status" value="1"/>
</dbReference>
<dbReference type="PANTHER" id="PTHR24421">
    <property type="entry name" value="NITRATE/NITRITE SENSOR PROTEIN NARX-RELATED"/>
    <property type="match status" value="1"/>
</dbReference>
<dbReference type="EC" id="2.7.13.3" evidence="2"/>
<evidence type="ECO:0000256" key="4">
    <source>
        <dbReference type="ARBA" id="ARBA00022679"/>
    </source>
</evidence>
<evidence type="ECO:0000313" key="12">
    <source>
        <dbReference type="EMBL" id="NMH79779.1"/>
    </source>
</evidence>
<evidence type="ECO:0000256" key="6">
    <source>
        <dbReference type="ARBA" id="ARBA00022777"/>
    </source>
</evidence>
<keyword evidence="8" id="KW-0902">Two-component regulatory system</keyword>
<evidence type="ECO:0000313" key="13">
    <source>
        <dbReference type="Proteomes" id="UP001296706"/>
    </source>
</evidence>
<evidence type="ECO:0000256" key="3">
    <source>
        <dbReference type="ARBA" id="ARBA00022553"/>
    </source>
</evidence>
<keyword evidence="7" id="KW-0067">ATP-binding</keyword>
<evidence type="ECO:0000256" key="9">
    <source>
        <dbReference type="SAM" id="MobiDB-lite"/>
    </source>
</evidence>
<dbReference type="CDD" id="cd16917">
    <property type="entry name" value="HATPase_UhpB-NarQ-NarX-like"/>
    <property type="match status" value="1"/>
</dbReference>
<feature type="transmembrane region" description="Helical" evidence="10">
    <location>
        <begin position="148"/>
        <end position="167"/>
    </location>
</feature>
<evidence type="ECO:0000256" key="1">
    <source>
        <dbReference type="ARBA" id="ARBA00000085"/>
    </source>
</evidence>
<dbReference type="InterPro" id="IPR036890">
    <property type="entry name" value="HATPase_C_sf"/>
</dbReference>
<evidence type="ECO:0000256" key="5">
    <source>
        <dbReference type="ARBA" id="ARBA00022741"/>
    </source>
</evidence>
<gene>
    <name evidence="12" type="ORF">HF577_22130</name>
</gene>
<keyword evidence="10" id="KW-0812">Transmembrane</keyword>
<evidence type="ECO:0000259" key="11">
    <source>
        <dbReference type="Pfam" id="PF07730"/>
    </source>
</evidence>
<evidence type="ECO:0000256" key="7">
    <source>
        <dbReference type="ARBA" id="ARBA00022840"/>
    </source>
</evidence>
<keyword evidence="3" id="KW-0597">Phosphoprotein</keyword>
<accession>A0ABX1RIL3</accession>
<evidence type="ECO:0000256" key="2">
    <source>
        <dbReference type="ARBA" id="ARBA00012438"/>
    </source>
</evidence>
<keyword evidence="10" id="KW-0472">Membrane</keyword>
<keyword evidence="13" id="KW-1185">Reference proteome</keyword>
<comment type="catalytic activity">
    <reaction evidence="1">
        <text>ATP + protein L-histidine = ADP + protein N-phospho-L-histidine.</text>
        <dbReference type="EC" id="2.7.13.3"/>
    </reaction>
</comment>
<keyword evidence="6 12" id="KW-0418">Kinase</keyword>
<dbReference type="EMBL" id="JAAXKY010000078">
    <property type="protein sequence ID" value="NMH79779.1"/>
    <property type="molecule type" value="Genomic_DNA"/>
</dbReference>
<keyword evidence="4" id="KW-0808">Transferase</keyword>
<comment type="caution">
    <text evidence="12">The sequence shown here is derived from an EMBL/GenBank/DDBJ whole genome shotgun (WGS) entry which is preliminary data.</text>
</comment>
<sequence>MLPGELARAVDPDGRTTTGTARRTPRDWAVDLAMFLVAVLVGASEQTLVVLPDLFGLPTWLRIADPLLGAAACFALWWRRRFPVATGVLAAVAASMSNTATGAVFLLLFSLALHRGWTYAVPVSFGMVLLGVPYMATYFPAVFGPPVPWILVILLLVALVVTAGLGVRARRQLVLAMGLRADAERREHARALEESRHTERQRIAREMHDVLAHRISLLSVHAGALEYRTAMAESGTAPPPTAAEVHSAVSVVRSNANQALDELREVLHLLRDPAATADVDREEIRAAPQPTVDRLPALVDEARRSGQDVHADLADDLSALRPQVQRTVYRIVQEGLTNARKHAPGAAVHVLVRGEPGGDVVVQVGNPVPLGVTTSEIPGAGSGLTGLAERVALHGGELTREITDGRFRLGASIPWPPEDAVVPTEDRR</sequence>
<keyword evidence="5" id="KW-0547">Nucleotide-binding</keyword>
<dbReference type="InterPro" id="IPR011712">
    <property type="entry name" value="Sig_transdc_His_kin_sub3_dim/P"/>
</dbReference>
<dbReference type="Proteomes" id="UP001296706">
    <property type="component" value="Unassembled WGS sequence"/>
</dbReference>